<dbReference type="EMBL" id="MN739022">
    <property type="protein sequence ID" value="QHT35535.1"/>
    <property type="molecule type" value="Genomic_DNA"/>
</dbReference>
<dbReference type="Gene3D" id="2.60.120.200">
    <property type="match status" value="1"/>
</dbReference>
<feature type="transmembrane region" description="Helical" evidence="1">
    <location>
        <begin position="6"/>
        <end position="24"/>
    </location>
</feature>
<protein>
    <recommendedName>
        <fullName evidence="3">Lectin/glucanase superfamily protein</fullName>
    </recommendedName>
</protein>
<evidence type="ECO:0000313" key="2">
    <source>
        <dbReference type="EMBL" id="QHT35535.1"/>
    </source>
</evidence>
<keyword evidence="1" id="KW-0472">Membrane</keyword>
<accession>A0A6C0F8P7</accession>
<dbReference type="InterPro" id="IPR013320">
    <property type="entry name" value="ConA-like_dom_sf"/>
</dbReference>
<organism evidence="2">
    <name type="scientific">viral metagenome</name>
    <dbReference type="NCBI Taxonomy" id="1070528"/>
    <lineage>
        <taxon>unclassified sequences</taxon>
        <taxon>metagenomes</taxon>
        <taxon>organismal metagenomes</taxon>
    </lineage>
</organism>
<proteinExistence type="predicted"/>
<dbReference type="SUPFAM" id="SSF49899">
    <property type="entry name" value="Concanavalin A-like lectins/glucanases"/>
    <property type="match status" value="1"/>
</dbReference>
<sequence length="225" mass="24345">MGALEIVGGVVVVVIVVIIVWRVLASSAEKSDAIDLAPGSLSGKQPQSAKIEIPPSFNQPQGITFTYTGWILVNDFTYNYGKKRTIFSKGDCPGLYLDTTSNSLLVAVNTYADAPETILIDNIPAEKWVHFAIVVDQDAVDIYINGIIRQHHTLSQLPKQNEEDVRVGGSTSSGWDGVLSNLQYTPRSLSAGEVAALTTNVPKDTLRGTPAGPTYFDLSWYTGRS</sequence>
<keyword evidence="1" id="KW-1133">Transmembrane helix</keyword>
<dbReference type="AlphaFoldDB" id="A0A6C0F8P7"/>
<dbReference type="PANTHER" id="PTHR42535">
    <property type="entry name" value="OOKINETE PROTEIN, PUTATIVE-RELATED"/>
    <property type="match status" value="1"/>
</dbReference>
<evidence type="ECO:0000256" key="1">
    <source>
        <dbReference type="SAM" id="Phobius"/>
    </source>
</evidence>
<dbReference type="Pfam" id="PF13385">
    <property type="entry name" value="Laminin_G_3"/>
    <property type="match status" value="1"/>
</dbReference>
<name>A0A6C0F8P7_9ZZZZ</name>
<reference evidence="2" key="1">
    <citation type="journal article" date="2020" name="Nature">
        <title>Giant virus diversity and host interactions through global metagenomics.</title>
        <authorList>
            <person name="Schulz F."/>
            <person name="Roux S."/>
            <person name="Paez-Espino D."/>
            <person name="Jungbluth S."/>
            <person name="Walsh D.A."/>
            <person name="Denef V.J."/>
            <person name="McMahon K.D."/>
            <person name="Konstantinidis K.T."/>
            <person name="Eloe-Fadrosh E.A."/>
            <person name="Kyrpides N.C."/>
            <person name="Woyke T."/>
        </authorList>
    </citation>
    <scope>NUCLEOTIDE SEQUENCE</scope>
    <source>
        <strain evidence="2">GVMAG-M-3300009180-45</strain>
    </source>
</reference>
<evidence type="ECO:0008006" key="3">
    <source>
        <dbReference type="Google" id="ProtNLM"/>
    </source>
</evidence>
<keyword evidence="1" id="KW-0812">Transmembrane</keyword>
<dbReference type="PANTHER" id="PTHR42535:SF2">
    <property type="entry name" value="CHROMOSOME UNDETERMINED SCAFFOLD_146, WHOLE GENOME SHOTGUN SEQUENCE"/>
    <property type="match status" value="1"/>
</dbReference>